<organism evidence="6 7">
    <name type="scientific">Agromyces salentinus</name>
    <dbReference type="NCBI Taxonomy" id="269421"/>
    <lineage>
        <taxon>Bacteria</taxon>
        <taxon>Bacillati</taxon>
        <taxon>Actinomycetota</taxon>
        <taxon>Actinomycetes</taxon>
        <taxon>Micrococcales</taxon>
        <taxon>Microbacteriaceae</taxon>
        <taxon>Agromyces</taxon>
    </lineage>
</organism>
<proteinExistence type="predicted"/>
<dbReference type="SUPFAM" id="SSF46785">
    <property type="entry name" value="Winged helix' DNA-binding domain"/>
    <property type="match status" value="1"/>
</dbReference>
<dbReference type="SMART" id="SM00346">
    <property type="entry name" value="HTH_ICLR"/>
    <property type="match status" value="1"/>
</dbReference>
<dbReference type="EMBL" id="BAAANK010000002">
    <property type="protein sequence ID" value="GAA1827001.1"/>
    <property type="molecule type" value="Genomic_DNA"/>
</dbReference>
<dbReference type="Gene3D" id="3.30.450.40">
    <property type="match status" value="1"/>
</dbReference>
<dbReference type="RefSeq" id="WP_170297058.1">
    <property type="nucleotide sequence ID" value="NZ_BAAANK010000002.1"/>
</dbReference>
<feature type="domain" description="IclR-ED" evidence="5">
    <location>
        <begin position="76"/>
        <end position="257"/>
    </location>
</feature>
<evidence type="ECO:0000256" key="1">
    <source>
        <dbReference type="ARBA" id="ARBA00023015"/>
    </source>
</evidence>
<dbReference type="PROSITE" id="PS51077">
    <property type="entry name" value="HTH_ICLR"/>
    <property type="match status" value="1"/>
</dbReference>
<dbReference type="SUPFAM" id="SSF55781">
    <property type="entry name" value="GAF domain-like"/>
    <property type="match status" value="1"/>
</dbReference>
<keyword evidence="2" id="KW-0238">DNA-binding</keyword>
<sequence length="257" mass="27331">MTLAQPPAVAATSRTLVRGLSILEVVAGAGSGIGVTEIAAESGLDKGTVSRLLSTLRQMGYVQQRAGDRRFVLGSRCLWLAREYGSRQEDLSSRAQPFLAALRDVTHETVHLAIREGSNVVFIAQEQPDRSIRVRSAVGSRLPMHRTAMGRAILAALGPTERETLLEALHAEALAAGDAFDLDGIRRDVEQAVERGWAAVDRHDDVTRLAAAIVDAAGEPIAAITLSGPTYRVEPDIDALGRDVTKAAAAVSESLGH</sequence>
<dbReference type="PROSITE" id="PS51078">
    <property type="entry name" value="ICLR_ED"/>
    <property type="match status" value="1"/>
</dbReference>
<dbReference type="InterPro" id="IPR014757">
    <property type="entry name" value="Tscrpt_reg_IclR_C"/>
</dbReference>
<dbReference type="Gene3D" id="1.10.10.10">
    <property type="entry name" value="Winged helix-like DNA-binding domain superfamily/Winged helix DNA-binding domain"/>
    <property type="match status" value="1"/>
</dbReference>
<feature type="domain" description="HTH iclR-type" evidence="4">
    <location>
        <begin position="13"/>
        <end position="75"/>
    </location>
</feature>
<dbReference type="InterPro" id="IPR036388">
    <property type="entry name" value="WH-like_DNA-bd_sf"/>
</dbReference>
<evidence type="ECO:0000313" key="6">
    <source>
        <dbReference type="EMBL" id="GAA1827001.1"/>
    </source>
</evidence>
<dbReference type="Proteomes" id="UP001501746">
    <property type="component" value="Unassembled WGS sequence"/>
</dbReference>
<evidence type="ECO:0000259" key="4">
    <source>
        <dbReference type="PROSITE" id="PS51077"/>
    </source>
</evidence>
<dbReference type="PANTHER" id="PTHR30136">
    <property type="entry name" value="HELIX-TURN-HELIX TRANSCRIPTIONAL REGULATOR, ICLR FAMILY"/>
    <property type="match status" value="1"/>
</dbReference>
<keyword evidence="3" id="KW-0804">Transcription</keyword>
<protein>
    <submittedName>
        <fullName evidence="6">IclR family transcriptional regulator</fullName>
    </submittedName>
</protein>
<gene>
    <name evidence="6" type="ORF">GCM10009750_08070</name>
</gene>
<accession>A0ABN2MGZ1</accession>
<keyword evidence="7" id="KW-1185">Reference proteome</keyword>
<dbReference type="PANTHER" id="PTHR30136:SF24">
    <property type="entry name" value="HTH-TYPE TRANSCRIPTIONAL REPRESSOR ALLR"/>
    <property type="match status" value="1"/>
</dbReference>
<dbReference type="InterPro" id="IPR036390">
    <property type="entry name" value="WH_DNA-bd_sf"/>
</dbReference>
<evidence type="ECO:0000313" key="7">
    <source>
        <dbReference type="Proteomes" id="UP001501746"/>
    </source>
</evidence>
<dbReference type="InterPro" id="IPR005471">
    <property type="entry name" value="Tscrpt_reg_IclR_N"/>
</dbReference>
<reference evidence="6 7" key="1">
    <citation type="journal article" date="2019" name="Int. J. Syst. Evol. Microbiol.">
        <title>The Global Catalogue of Microorganisms (GCM) 10K type strain sequencing project: providing services to taxonomists for standard genome sequencing and annotation.</title>
        <authorList>
            <consortium name="The Broad Institute Genomics Platform"/>
            <consortium name="The Broad Institute Genome Sequencing Center for Infectious Disease"/>
            <person name="Wu L."/>
            <person name="Ma J."/>
        </authorList>
    </citation>
    <scope>NUCLEOTIDE SEQUENCE [LARGE SCALE GENOMIC DNA]</scope>
    <source>
        <strain evidence="6 7">JCM 14323</strain>
    </source>
</reference>
<dbReference type="Pfam" id="PF01614">
    <property type="entry name" value="IclR_C"/>
    <property type="match status" value="1"/>
</dbReference>
<keyword evidence="1" id="KW-0805">Transcription regulation</keyword>
<dbReference type="Pfam" id="PF09339">
    <property type="entry name" value="HTH_IclR"/>
    <property type="match status" value="1"/>
</dbReference>
<evidence type="ECO:0000256" key="2">
    <source>
        <dbReference type="ARBA" id="ARBA00023125"/>
    </source>
</evidence>
<evidence type="ECO:0000259" key="5">
    <source>
        <dbReference type="PROSITE" id="PS51078"/>
    </source>
</evidence>
<evidence type="ECO:0000256" key="3">
    <source>
        <dbReference type="ARBA" id="ARBA00023163"/>
    </source>
</evidence>
<comment type="caution">
    <text evidence="6">The sequence shown here is derived from an EMBL/GenBank/DDBJ whole genome shotgun (WGS) entry which is preliminary data.</text>
</comment>
<dbReference type="InterPro" id="IPR050707">
    <property type="entry name" value="HTH_MetabolicPath_Reg"/>
</dbReference>
<name>A0ABN2MGZ1_9MICO</name>
<dbReference type="InterPro" id="IPR029016">
    <property type="entry name" value="GAF-like_dom_sf"/>
</dbReference>